<evidence type="ECO:0000313" key="2">
    <source>
        <dbReference type="Proteomes" id="UP001597459"/>
    </source>
</evidence>
<dbReference type="RefSeq" id="WP_378298003.1">
    <property type="nucleotide sequence ID" value="NZ_JBHULX010000003.1"/>
</dbReference>
<keyword evidence="2" id="KW-1185">Reference proteome</keyword>
<organism evidence="1 2">
    <name type="scientific">Aquimarina hainanensis</name>
    <dbReference type="NCBI Taxonomy" id="1578017"/>
    <lineage>
        <taxon>Bacteria</taxon>
        <taxon>Pseudomonadati</taxon>
        <taxon>Bacteroidota</taxon>
        <taxon>Flavobacteriia</taxon>
        <taxon>Flavobacteriales</taxon>
        <taxon>Flavobacteriaceae</taxon>
        <taxon>Aquimarina</taxon>
    </lineage>
</organism>
<comment type="caution">
    <text evidence="1">The sequence shown here is derived from an EMBL/GenBank/DDBJ whole genome shotgun (WGS) entry which is preliminary data.</text>
</comment>
<dbReference type="Pfam" id="PF20329">
    <property type="entry name" value="DUF6624"/>
    <property type="match status" value="1"/>
</dbReference>
<dbReference type="PROSITE" id="PS51257">
    <property type="entry name" value="PROKAR_LIPOPROTEIN"/>
    <property type="match status" value="1"/>
</dbReference>
<dbReference type="Proteomes" id="UP001597459">
    <property type="component" value="Unassembled WGS sequence"/>
</dbReference>
<name>A0ABW5N4U6_9FLAO</name>
<dbReference type="EMBL" id="JBHULX010000003">
    <property type="protein sequence ID" value="MFD2590186.1"/>
    <property type="molecule type" value="Genomic_DNA"/>
</dbReference>
<protein>
    <submittedName>
        <fullName evidence="1">DUF6624 domain-containing protein</fullName>
    </submittedName>
</protein>
<sequence length="194" mass="22329">MKKLLFIITLFFIVSGCKEKKKENKEEQTMVVDNKELYNIYYEDKTSWDSGIIDSDLDSIRRMRVNQLLDSNKIKTANDFERAAIVFEHGKDSTNLKKALNLIKIAVEMDSTINKKTYATITDQYLLSIGKPQIYGTIFTTMDNYLIKHAEIDTTQVTDKERIAYGVETLAEQKASIKKANDIRAEVVKRANEK</sequence>
<accession>A0ABW5N4U6</accession>
<dbReference type="InterPro" id="IPR046732">
    <property type="entry name" value="DUF6624"/>
</dbReference>
<evidence type="ECO:0000313" key="1">
    <source>
        <dbReference type="EMBL" id="MFD2590186.1"/>
    </source>
</evidence>
<reference evidence="2" key="1">
    <citation type="journal article" date="2019" name="Int. J. Syst. Evol. Microbiol.">
        <title>The Global Catalogue of Microorganisms (GCM) 10K type strain sequencing project: providing services to taxonomists for standard genome sequencing and annotation.</title>
        <authorList>
            <consortium name="The Broad Institute Genomics Platform"/>
            <consortium name="The Broad Institute Genome Sequencing Center for Infectious Disease"/>
            <person name="Wu L."/>
            <person name="Ma J."/>
        </authorList>
    </citation>
    <scope>NUCLEOTIDE SEQUENCE [LARGE SCALE GENOMIC DNA]</scope>
    <source>
        <strain evidence="2">KCTC 42423</strain>
    </source>
</reference>
<gene>
    <name evidence="1" type="ORF">ACFSTE_05040</name>
</gene>
<proteinExistence type="predicted"/>